<dbReference type="Proteomes" id="UP000182584">
    <property type="component" value="Unassembled WGS sequence"/>
</dbReference>
<evidence type="ECO:0000259" key="3">
    <source>
        <dbReference type="PROSITE" id="PS01031"/>
    </source>
</evidence>
<protein>
    <submittedName>
        <fullName evidence="4">HSP20 family protein</fullName>
    </submittedName>
</protein>
<dbReference type="InterPro" id="IPR002068">
    <property type="entry name" value="A-crystallin/Hsp20_dom"/>
</dbReference>
<organism evidence="4 5">
    <name type="scientific">Butyrivibrio fibrisolvens</name>
    <dbReference type="NCBI Taxonomy" id="831"/>
    <lineage>
        <taxon>Bacteria</taxon>
        <taxon>Bacillati</taxon>
        <taxon>Bacillota</taxon>
        <taxon>Clostridia</taxon>
        <taxon>Lachnospirales</taxon>
        <taxon>Lachnospiraceae</taxon>
        <taxon>Butyrivibrio</taxon>
    </lineage>
</organism>
<dbReference type="eggNOG" id="COG0071">
    <property type="taxonomic scope" value="Bacteria"/>
</dbReference>
<dbReference type="CDD" id="cd06471">
    <property type="entry name" value="ACD_LpsHSP_like"/>
    <property type="match status" value="1"/>
</dbReference>
<evidence type="ECO:0000313" key="5">
    <source>
        <dbReference type="Proteomes" id="UP000182584"/>
    </source>
</evidence>
<dbReference type="InterPro" id="IPR031107">
    <property type="entry name" value="Small_HSP"/>
</dbReference>
<proteinExistence type="inferred from homology"/>
<evidence type="ECO:0000313" key="4">
    <source>
        <dbReference type="EMBL" id="SES17377.1"/>
    </source>
</evidence>
<reference evidence="4 5" key="1">
    <citation type="submission" date="2016-10" db="EMBL/GenBank/DDBJ databases">
        <authorList>
            <person name="de Groot N.N."/>
        </authorList>
    </citation>
    <scope>NUCLEOTIDE SEQUENCE [LARGE SCALE GENOMIC DNA]</scope>
    <source>
        <strain evidence="4 5">AR40</strain>
    </source>
</reference>
<dbReference type="AlphaFoldDB" id="A0A1H9V813"/>
<feature type="domain" description="SHSP" evidence="3">
    <location>
        <begin position="33"/>
        <end position="145"/>
    </location>
</feature>
<dbReference type="Gene3D" id="2.60.40.790">
    <property type="match status" value="1"/>
</dbReference>
<dbReference type="PANTHER" id="PTHR11527">
    <property type="entry name" value="HEAT-SHOCK PROTEIN 20 FAMILY MEMBER"/>
    <property type="match status" value="1"/>
</dbReference>
<dbReference type="SUPFAM" id="SSF49764">
    <property type="entry name" value="HSP20-like chaperones"/>
    <property type="match status" value="1"/>
</dbReference>
<comment type="similarity">
    <text evidence="1 2">Belongs to the small heat shock protein (HSP20) family.</text>
</comment>
<sequence length="145" mass="16537">MIRTRRNPNCNGRYYNDAFDFMDDMLGNFWGTGLESTSNMRTDVIEEADDYKLITDLPGFTKSDIGISLKEDILTITASHKDADNKDAEPKYIRRERVQSSYERSFRVENVTAEDISASYENGVLTVTIPKKQPVEPETKKIAIS</sequence>
<gene>
    <name evidence="4" type="ORF">SAMN04487884_12168</name>
</gene>
<dbReference type="RefSeq" id="WP_022757667.1">
    <property type="nucleotide sequence ID" value="NZ_FOGJ01000021.1"/>
</dbReference>
<evidence type="ECO:0000256" key="1">
    <source>
        <dbReference type="PROSITE-ProRule" id="PRU00285"/>
    </source>
</evidence>
<dbReference type="InterPro" id="IPR008978">
    <property type="entry name" value="HSP20-like_chaperone"/>
</dbReference>
<name>A0A1H9V813_BUTFI</name>
<dbReference type="PROSITE" id="PS01031">
    <property type="entry name" value="SHSP"/>
    <property type="match status" value="1"/>
</dbReference>
<dbReference type="EMBL" id="FOGJ01000021">
    <property type="protein sequence ID" value="SES17377.1"/>
    <property type="molecule type" value="Genomic_DNA"/>
</dbReference>
<dbReference type="Pfam" id="PF00011">
    <property type="entry name" value="HSP20"/>
    <property type="match status" value="1"/>
</dbReference>
<evidence type="ECO:0000256" key="2">
    <source>
        <dbReference type="RuleBase" id="RU003616"/>
    </source>
</evidence>
<accession>A0A1H9V813</accession>